<dbReference type="PANTHER" id="PTHR46769:SF2">
    <property type="entry name" value="FIBROCYSTIN-L ISOFORM 2 PRECURSOR-RELATED"/>
    <property type="match status" value="1"/>
</dbReference>
<feature type="domain" description="IPT/TIG" evidence="2">
    <location>
        <begin position="724"/>
        <end position="805"/>
    </location>
</feature>
<feature type="domain" description="IPT/TIG" evidence="2">
    <location>
        <begin position="476"/>
        <end position="557"/>
    </location>
</feature>
<dbReference type="SMART" id="SM00429">
    <property type="entry name" value="IPT"/>
    <property type="match status" value="4"/>
</dbReference>
<evidence type="ECO:0000313" key="3">
    <source>
        <dbReference type="EMBL" id="MER2996789.1"/>
    </source>
</evidence>
<reference evidence="3 4" key="1">
    <citation type="submission" date="2024-06" db="EMBL/GenBank/DDBJ databases">
        <title>Pontibacter populi HYL7-15.</title>
        <authorList>
            <person name="Kim M.K."/>
        </authorList>
    </citation>
    <scope>NUCLEOTIDE SEQUENCE [LARGE SCALE GENOMIC DNA]</scope>
    <source>
        <strain evidence="3 4">HYL7-15</strain>
    </source>
</reference>
<proteinExistence type="predicted"/>
<keyword evidence="4" id="KW-1185">Reference proteome</keyword>
<dbReference type="Pfam" id="PF18962">
    <property type="entry name" value="Por_Secre_tail"/>
    <property type="match status" value="1"/>
</dbReference>
<dbReference type="InterPro" id="IPR052387">
    <property type="entry name" value="Fibrocystin"/>
</dbReference>
<dbReference type="InterPro" id="IPR013783">
    <property type="entry name" value="Ig-like_fold"/>
</dbReference>
<dbReference type="Gene3D" id="2.60.40.10">
    <property type="entry name" value="Immunoglobulins"/>
    <property type="match status" value="4"/>
</dbReference>
<organism evidence="3 4">
    <name type="scientific">Pontibacter populi</name>
    <dbReference type="NCBI Taxonomy" id="890055"/>
    <lineage>
        <taxon>Bacteria</taxon>
        <taxon>Pseudomonadati</taxon>
        <taxon>Bacteroidota</taxon>
        <taxon>Cytophagia</taxon>
        <taxon>Cytophagales</taxon>
        <taxon>Hymenobacteraceae</taxon>
        <taxon>Pontibacter</taxon>
    </lineage>
</organism>
<protein>
    <submittedName>
        <fullName evidence="3">IPT/TIG domain-containing protein</fullName>
    </submittedName>
</protein>
<dbReference type="Pfam" id="PF01833">
    <property type="entry name" value="TIG"/>
    <property type="match status" value="4"/>
</dbReference>
<sequence length="891" mass="96463">MGGILIETLPGPYYTRTNSNGKFSIDVGIGEYTVKQIVHNIKGQLIEQICPDAIENHKVAFSSEGNINSKINFGNKVTLSPYLTANVSSTRRRRCFESTTKVTYANSGFAPAHNAEVYVRLPKEVELLSADKPYTQLPNGTYVFTVGTIAPGQTSVITIQDKVKCGDESVRGLTVCTKAWISTGKLPEKPIATVTGECDPETGKVRFVIRNNGPEDMETGELFRIYRDGKLSTVEQYKLASGDSLVLWVTALGKTIRLEADQPDGNGENTLASETIEGCQVGGSDVPISMGFVNVLPTGDEEPDAAEECLEITDSFDPNDKQVTPTGLTTENYTPTGVALKYKIRFQNTGTDVAYRVVVVDTLSENLDISTLQMGSASHNYRFDVSGKGKPVLTWTFDNIMLPDSNRNEPGSHGYIQFSIKPRADLPEKTLVENFADIFFDFNSPVRTNITANRIYDMPEVISEADKLDADDIIATPGITGFAPESGKFGTEVIVTGKKFSTEPALNKVFFNGLPATIISASETELKVIVPANATSGNLRIQTNDGVTQSTDGFEVYQPPVVSSFSPMEGVVGTTVTLQGKHLTEEWLQTIKLGDQTCEIISREGNSVVIKVPEGATTATFEAISKGGEAQTINAFVVWHQPVIETLSKNIEKAGATIEITGINFAPAVERNQVMFGKVKAQVLQATPSLLMVQVPKGAENGPVTIETPGGLAESPVHFTFIPAPEVLTFIPAIGTVGTDVTLTGINFLTLGEQDTISFNGQKAIVLEATPTLLKVRVPRGASTGKIKVAGIGGYAVTVDDFRIEELSPEQAIEVYPNPTNGNFTIRFMHADFEVQQVQLFSVLGQLVYSEKVASPRPDKLDIKLSSPKSGIYILHIKTERGLVVKKLHVL</sequence>
<keyword evidence="1" id="KW-0732">Signal</keyword>
<accession>A0ABV1RQY3</accession>
<evidence type="ECO:0000259" key="2">
    <source>
        <dbReference type="SMART" id="SM00429"/>
    </source>
</evidence>
<dbReference type="InterPro" id="IPR055353">
    <property type="entry name" value="DUF7619"/>
</dbReference>
<dbReference type="SUPFAM" id="SSF81296">
    <property type="entry name" value="E set domains"/>
    <property type="match status" value="4"/>
</dbReference>
<dbReference type="Proteomes" id="UP001476807">
    <property type="component" value="Unassembled WGS sequence"/>
</dbReference>
<dbReference type="RefSeq" id="WP_350411224.1">
    <property type="nucleotide sequence ID" value="NZ_JBEOKT010000003.1"/>
</dbReference>
<dbReference type="Pfam" id="PF24595">
    <property type="entry name" value="DUF7619"/>
    <property type="match status" value="1"/>
</dbReference>
<evidence type="ECO:0000256" key="1">
    <source>
        <dbReference type="ARBA" id="ARBA00022729"/>
    </source>
</evidence>
<feature type="domain" description="IPT/TIG" evidence="2">
    <location>
        <begin position="641"/>
        <end position="722"/>
    </location>
</feature>
<dbReference type="CDD" id="cd00603">
    <property type="entry name" value="IPT_PCSR"/>
    <property type="match status" value="3"/>
</dbReference>
<dbReference type="InterPro" id="IPR002909">
    <property type="entry name" value="IPT_dom"/>
</dbReference>
<comment type="caution">
    <text evidence="3">The sequence shown here is derived from an EMBL/GenBank/DDBJ whole genome shotgun (WGS) entry which is preliminary data.</text>
</comment>
<feature type="domain" description="IPT/TIG" evidence="2">
    <location>
        <begin position="559"/>
        <end position="637"/>
    </location>
</feature>
<dbReference type="NCBIfam" id="TIGR04183">
    <property type="entry name" value="Por_Secre_tail"/>
    <property type="match status" value="1"/>
</dbReference>
<name>A0ABV1RQY3_9BACT</name>
<evidence type="ECO:0000313" key="4">
    <source>
        <dbReference type="Proteomes" id="UP001476807"/>
    </source>
</evidence>
<dbReference type="InterPro" id="IPR026444">
    <property type="entry name" value="Secre_tail"/>
</dbReference>
<dbReference type="EMBL" id="JBEOKT010000003">
    <property type="protein sequence ID" value="MER2996789.1"/>
    <property type="molecule type" value="Genomic_DNA"/>
</dbReference>
<dbReference type="InterPro" id="IPR014756">
    <property type="entry name" value="Ig_E-set"/>
</dbReference>
<dbReference type="PANTHER" id="PTHR46769">
    <property type="entry name" value="POLYCYSTIC KIDNEY AND HEPATIC DISEASE 1 (AUTOSOMAL RECESSIVE)-LIKE 1"/>
    <property type="match status" value="1"/>
</dbReference>
<gene>
    <name evidence="3" type="ORF">ABS362_04485</name>
</gene>